<gene>
    <name evidence="1" type="ORF">DPMN_110109</name>
</gene>
<dbReference type="AlphaFoldDB" id="A0A9D4KC92"/>
<proteinExistence type="predicted"/>
<keyword evidence="2" id="KW-1185">Reference proteome</keyword>
<dbReference type="Proteomes" id="UP000828390">
    <property type="component" value="Unassembled WGS sequence"/>
</dbReference>
<sequence>MSKGFSSVANSQEIRFNRLKARPETGCLPTVKVIPPLDPKRQWYLYDNIAPFFINEVVRDIVCLKPSTPK</sequence>
<reference evidence="1" key="2">
    <citation type="submission" date="2020-11" db="EMBL/GenBank/DDBJ databases">
        <authorList>
            <person name="McCartney M.A."/>
            <person name="Auch B."/>
            <person name="Kono T."/>
            <person name="Mallez S."/>
            <person name="Becker A."/>
            <person name="Gohl D.M."/>
            <person name="Silverstein K.A.T."/>
            <person name="Koren S."/>
            <person name="Bechman K.B."/>
            <person name="Herman A."/>
            <person name="Abrahante J.E."/>
            <person name="Garbe J."/>
        </authorList>
    </citation>
    <scope>NUCLEOTIDE SEQUENCE</scope>
    <source>
        <strain evidence="1">Duluth1</strain>
        <tissue evidence="1">Whole animal</tissue>
    </source>
</reference>
<accession>A0A9D4KC92</accession>
<organism evidence="1 2">
    <name type="scientific">Dreissena polymorpha</name>
    <name type="common">Zebra mussel</name>
    <name type="synonym">Mytilus polymorpha</name>
    <dbReference type="NCBI Taxonomy" id="45954"/>
    <lineage>
        <taxon>Eukaryota</taxon>
        <taxon>Metazoa</taxon>
        <taxon>Spiralia</taxon>
        <taxon>Lophotrochozoa</taxon>
        <taxon>Mollusca</taxon>
        <taxon>Bivalvia</taxon>
        <taxon>Autobranchia</taxon>
        <taxon>Heteroconchia</taxon>
        <taxon>Euheterodonta</taxon>
        <taxon>Imparidentia</taxon>
        <taxon>Neoheterodontei</taxon>
        <taxon>Myida</taxon>
        <taxon>Dreissenoidea</taxon>
        <taxon>Dreissenidae</taxon>
        <taxon>Dreissena</taxon>
    </lineage>
</organism>
<comment type="caution">
    <text evidence="1">The sequence shown here is derived from an EMBL/GenBank/DDBJ whole genome shotgun (WGS) entry which is preliminary data.</text>
</comment>
<protein>
    <submittedName>
        <fullName evidence="1">Uncharacterized protein</fullName>
    </submittedName>
</protein>
<evidence type="ECO:0000313" key="2">
    <source>
        <dbReference type="Proteomes" id="UP000828390"/>
    </source>
</evidence>
<evidence type="ECO:0000313" key="1">
    <source>
        <dbReference type="EMBL" id="KAH3836734.1"/>
    </source>
</evidence>
<dbReference type="EMBL" id="JAIWYP010000004">
    <property type="protein sequence ID" value="KAH3836734.1"/>
    <property type="molecule type" value="Genomic_DNA"/>
</dbReference>
<reference evidence="1" key="1">
    <citation type="journal article" date="2019" name="bioRxiv">
        <title>The Genome of the Zebra Mussel, Dreissena polymorpha: A Resource for Invasive Species Research.</title>
        <authorList>
            <person name="McCartney M.A."/>
            <person name="Auch B."/>
            <person name="Kono T."/>
            <person name="Mallez S."/>
            <person name="Zhang Y."/>
            <person name="Obille A."/>
            <person name="Becker A."/>
            <person name="Abrahante J.E."/>
            <person name="Garbe J."/>
            <person name="Badalamenti J.P."/>
            <person name="Herman A."/>
            <person name="Mangelson H."/>
            <person name="Liachko I."/>
            <person name="Sullivan S."/>
            <person name="Sone E.D."/>
            <person name="Koren S."/>
            <person name="Silverstein K.A.T."/>
            <person name="Beckman K.B."/>
            <person name="Gohl D.M."/>
        </authorList>
    </citation>
    <scope>NUCLEOTIDE SEQUENCE</scope>
    <source>
        <strain evidence="1">Duluth1</strain>
        <tissue evidence="1">Whole animal</tissue>
    </source>
</reference>
<name>A0A9D4KC92_DREPO</name>